<dbReference type="EMBL" id="UINC01145131">
    <property type="protein sequence ID" value="SVD35079.1"/>
    <property type="molecule type" value="Genomic_DNA"/>
</dbReference>
<protein>
    <recommendedName>
        <fullName evidence="7">Membrane transporter protein</fullName>
    </recommendedName>
</protein>
<keyword evidence="4 5" id="KW-0472">Membrane</keyword>
<comment type="subcellular location">
    <subcellularLocation>
        <location evidence="1">Membrane</location>
        <topology evidence="1">Multi-pass membrane protein</topology>
    </subcellularLocation>
</comment>
<feature type="transmembrane region" description="Helical" evidence="5">
    <location>
        <begin position="85"/>
        <end position="105"/>
    </location>
</feature>
<dbReference type="InterPro" id="IPR002781">
    <property type="entry name" value="TM_pro_TauE-like"/>
</dbReference>
<reference evidence="6" key="1">
    <citation type="submission" date="2018-05" db="EMBL/GenBank/DDBJ databases">
        <authorList>
            <person name="Lanie J.A."/>
            <person name="Ng W.-L."/>
            <person name="Kazmierczak K.M."/>
            <person name="Andrzejewski T.M."/>
            <person name="Davidsen T.M."/>
            <person name="Wayne K.J."/>
            <person name="Tettelin H."/>
            <person name="Glass J.I."/>
            <person name="Rusch D."/>
            <person name="Podicherti R."/>
            <person name="Tsui H.-C.T."/>
            <person name="Winkler M.E."/>
        </authorList>
    </citation>
    <scope>NUCLEOTIDE SEQUENCE</scope>
</reference>
<proteinExistence type="predicted"/>
<dbReference type="GO" id="GO:0016020">
    <property type="term" value="C:membrane"/>
    <property type="evidence" value="ECO:0007669"/>
    <property type="project" value="UniProtKB-SubCell"/>
</dbReference>
<evidence type="ECO:0000256" key="1">
    <source>
        <dbReference type="ARBA" id="ARBA00004141"/>
    </source>
</evidence>
<dbReference type="PANTHER" id="PTHR43701:SF12">
    <property type="entry name" value="MEMBRANE TRANSPORTER PROTEIN YTNM-RELATED"/>
    <property type="match status" value="1"/>
</dbReference>
<gene>
    <name evidence="6" type="ORF">METZ01_LOCUS387933</name>
</gene>
<dbReference type="PANTHER" id="PTHR43701">
    <property type="entry name" value="MEMBRANE TRANSPORTER PROTEIN MJ0441-RELATED"/>
    <property type="match status" value="1"/>
</dbReference>
<dbReference type="Pfam" id="PF01925">
    <property type="entry name" value="TauE"/>
    <property type="match status" value="1"/>
</dbReference>
<accession>A0A382ULD6</accession>
<keyword evidence="2 5" id="KW-0812">Transmembrane</keyword>
<feature type="transmembrane region" description="Helical" evidence="5">
    <location>
        <begin position="14"/>
        <end position="39"/>
    </location>
</feature>
<dbReference type="AlphaFoldDB" id="A0A382ULD6"/>
<evidence type="ECO:0000256" key="5">
    <source>
        <dbReference type="SAM" id="Phobius"/>
    </source>
</evidence>
<evidence type="ECO:0000313" key="6">
    <source>
        <dbReference type="EMBL" id="SVD35079.1"/>
    </source>
</evidence>
<evidence type="ECO:0000256" key="3">
    <source>
        <dbReference type="ARBA" id="ARBA00022989"/>
    </source>
</evidence>
<name>A0A382ULD6_9ZZZZ</name>
<sequence length="114" mass="11811">MEVYLPIAGLSVDIYVLLFLGLAVGFLSGMFGVGGGFLMTPLLMMMGIPPAVAVASEANHILAASFSGLLAHIRGANVDFKMGLILLIGGVIGSALGVFILRGILSIGQEKFFI</sequence>
<evidence type="ECO:0000256" key="2">
    <source>
        <dbReference type="ARBA" id="ARBA00022692"/>
    </source>
</evidence>
<evidence type="ECO:0008006" key="7">
    <source>
        <dbReference type="Google" id="ProtNLM"/>
    </source>
</evidence>
<feature type="non-terminal residue" evidence="6">
    <location>
        <position position="114"/>
    </location>
</feature>
<evidence type="ECO:0000256" key="4">
    <source>
        <dbReference type="ARBA" id="ARBA00023136"/>
    </source>
</evidence>
<keyword evidence="3 5" id="KW-1133">Transmembrane helix</keyword>
<dbReference type="InterPro" id="IPR051598">
    <property type="entry name" value="TSUP/Inactive_protease-like"/>
</dbReference>
<organism evidence="6">
    <name type="scientific">marine metagenome</name>
    <dbReference type="NCBI Taxonomy" id="408172"/>
    <lineage>
        <taxon>unclassified sequences</taxon>
        <taxon>metagenomes</taxon>
        <taxon>ecological metagenomes</taxon>
    </lineage>
</organism>